<dbReference type="Pfam" id="PF06923">
    <property type="entry name" value="GutM"/>
    <property type="match status" value="1"/>
</dbReference>
<comment type="caution">
    <text evidence="1">The sequence shown here is derived from an EMBL/GenBank/DDBJ whole genome shotgun (WGS) entry which is preliminary data.</text>
</comment>
<evidence type="ECO:0000313" key="2">
    <source>
        <dbReference type="Proteomes" id="UP000476281"/>
    </source>
</evidence>
<dbReference type="EMBL" id="WBSZ01001210">
    <property type="protein sequence ID" value="KAB2504757.1"/>
    <property type="molecule type" value="Genomic_DNA"/>
</dbReference>
<evidence type="ECO:0000313" key="1">
    <source>
        <dbReference type="EMBL" id="KAB2504757.1"/>
    </source>
</evidence>
<organism evidence="1 2">
    <name type="scientific">Enterobacter hormaechei</name>
    <dbReference type="NCBI Taxonomy" id="158836"/>
    <lineage>
        <taxon>Bacteria</taxon>
        <taxon>Pseudomonadati</taxon>
        <taxon>Pseudomonadota</taxon>
        <taxon>Gammaproteobacteria</taxon>
        <taxon>Enterobacterales</taxon>
        <taxon>Enterobacteriaceae</taxon>
        <taxon>Enterobacter</taxon>
        <taxon>Enterobacter cloacae complex</taxon>
    </lineage>
</organism>
<reference evidence="1 2" key="1">
    <citation type="submission" date="2019-09" db="EMBL/GenBank/DDBJ databases">
        <title>Reversal of blaTEM antimicrobial resistance by CRISPR-Cas9 in clinical E. coli and other Enterobacteriaceae strains.</title>
        <authorList>
            <person name="Tagliaferri T."/>
            <person name="Guimaraes N."/>
            <person name="Pereira M."/>
            <person name="Felicori L."/>
            <person name="Horz H.-P."/>
            <person name="Santos S."/>
            <person name="Mendes T."/>
        </authorList>
    </citation>
    <scope>NUCLEOTIDE SEQUENCE [LARGE SCALE GENOMIC DNA]</scope>
    <source>
        <strain evidence="1 2">E2_blaTEM_MG</strain>
    </source>
</reference>
<dbReference type="InterPro" id="IPR009693">
    <property type="entry name" value="Glucitol_operon_activator"/>
</dbReference>
<accession>A0A6L3XRP4</accession>
<protein>
    <submittedName>
        <fullName evidence="1">Transcriptional regulator GutM</fullName>
    </submittedName>
</protein>
<dbReference type="AlphaFoldDB" id="A0A6L3XRP4"/>
<proteinExistence type="predicted"/>
<name>A0A6L3XRP4_9ENTR</name>
<feature type="non-terminal residue" evidence="1">
    <location>
        <position position="1"/>
    </location>
</feature>
<sequence length="81" mass="8721">RGGVGRSGGRFKPRVVVAIALDENNMVCDSLIMRGVTVFARPTKIQAIDGISLHDLQPDVIFPHDSLCQNALSLALNLKHG</sequence>
<dbReference type="Proteomes" id="UP000476281">
    <property type="component" value="Unassembled WGS sequence"/>
</dbReference>
<gene>
    <name evidence="1" type="ORF">F9C29_24280</name>
</gene>